<dbReference type="EMBL" id="CM047943">
    <property type="protein sequence ID" value="KAI9899895.1"/>
    <property type="molecule type" value="Genomic_DNA"/>
</dbReference>
<gene>
    <name evidence="1" type="ORF">N3K66_004157</name>
</gene>
<reference evidence="1" key="1">
    <citation type="submission" date="2022-10" db="EMBL/GenBank/DDBJ databases">
        <title>Complete Genome of Trichothecium roseum strain YXFP-22015, a Plant Pathogen Isolated from Citrus.</title>
        <authorList>
            <person name="Wang Y."/>
            <person name="Zhu L."/>
        </authorList>
    </citation>
    <scope>NUCLEOTIDE SEQUENCE</scope>
    <source>
        <strain evidence="1">YXFP-22015</strain>
    </source>
</reference>
<protein>
    <submittedName>
        <fullName evidence="1">Uncharacterized protein</fullName>
    </submittedName>
</protein>
<comment type="caution">
    <text evidence="1">The sequence shown here is derived from an EMBL/GenBank/DDBJ whole genome shotgun (WGS) entry which is preliminary data.</text>
</comment>
<accession>A0ACC0V0H0</accession>
<keyword evidence="2" id="KW-1185">Reference proteome</keyword>
<evidence type="ECO:0000313" key="2">
    <source>
        <dbReference type="Proteomes" id="UP001163324"/>
    </source>
</evidence>
<evidence type="ECO:0000313" key="1">
    <source>
        <dbReference type="EMBL" id="KAI9899895.1"/>
    </source>
</evidence>
<dbReference type="Proteomes" id="UP001163324">
    <property type="component" value="Chromosome 4"/>
</dbReference>
<organism evidence="1 2">
    <name type="scientific">Trichothecium roseum</name>
    <dbReference type="NCBI Taxonomy" id="47278"/>
    <lineage>
        <taxon>Eukaryota</taxon>
        <taxon>Fungi</taxon>
        <taxon>Dikarya</taxon>
        <taxon>Ascomycota</taxon>
        <taxon>Pezizomycotina</taxon>
        <taxon>Sordariomycetes</taxon>
        <taxon>Hypocreomycetidae</taxon>
        <taxon>Hypocreales</taxon>
        <taxon>Hypocreales incertae sedis</taxon>
        <taxon>Trichothecium</taxon>
    </lineage>
</organism>
<name>A0ACC0V0H0_9HYPO</name>
<proteinExistence type="predicted"/>
<sequence>MGILQPPPRGGGGSGFSKQASLITLTFQNSALILIMHYSRIMPPTGDHRYFTSTAVFLNEFIKLGVSLTLSIYETSKTLAPSTPATVLFEQIYRSVFAGDGWKLAILAGFFTLQNLLQYVAVGNLDAVHFQVLYQLKIIITALFSVVLLRRSLGPVRWLSLVVLTLGVIIVCLPPRSASSLPILRDASDHFFPRSLHELGQADPELYRVQSSWDAAAADSDFDEEDYEGYGGQRGLLRKRSATYEGITEDLPVAPEPMNYSVGVTAVLVAAGVSGLTGVYFEKLLKETSGQASVWIRNVQMSLYSLVAALFGGLIWQDGEGIREHGFFEGYNWVVWSAVCLQAMGGLVASVVIRDADNIVKNFATSISIVLSFVVSMLLFDFQVSGSDISQFIIGTSFVMLSTYLYSLPDRHHHHIIPGRKPPPPIRIASFEKPSISPALTPRLIATPRVVEPGRLALDPFHLSVGAGGGQGGNGGDEAGLTSSRPNTPMLPRIPSRGDFGKRDD</sequence>